<proteinExistence type="predicted"/>
<dbReference type="KEGG" id="tml:GSTUM_00008396001"/>
<dbReference type="InParanoid" id="D5GIB3"/>
<protein>
    <submittedName>
        <fullName evidence="1">(Perigord truffle) hypothetical protein</fullName>
    </submittedName>
</protein>
<dbReference type="GeneID" id="9184615"/>
<dbReference type="HOGENOM" id="CLU_2759649_0_0_1"/>
<sequence length="70" mass="8195">MVRWMKFAGWWLRGSVHEYISEDCSAILRPYSCLLKLTDASPSRKVYKTNESRAGIKYTHRLVSKLCTVR</sequence>
<name>D5GIB3_TUBMM</name>
<keyword evidence="2" id="KW-1185">Reference proteome</keyword>
<dbReference type="Proteomes" id="UP000006911">
    <property type="component" value="Unassembled WGS sequence"/>
</dbReference>
<accession>D5GIB3</accession>
<dbReference type="EMBL" id="FN430325">
    <property type="protein sequence ID" value="CAZ84256.1"/>
    <property type="molecule type" value="Genomic_DNA"/>
</dbReference>
<evidence type="ECO:0000313" key="1">
    <source>
        <dbReference type="EMBL" id="CAZ84256.1"/>
    </source>
</evidence>
<evidence type="ECO:0000313" key="2">
    <source>
        <dbReference type="Proteomes" id="UP000006911"/>
    </source>
</evidence>
<dbReference type="RefSeq" id="XP_002840065.1">
    <property type="nucleotide sequence ID" value="XM_002840019.1"/>
</dbReference>
<reference evidence="1 2" key="1">
    <citation type="journal article" date="2010" name="Nature">
        <title>Perigord black truffle genome uncovers evolutionary origins and mechanisms of symbiosis.</title>
        <authorList>
            <person name="Martin F."/>
            <person name="Kohler A."/>
            <person name="Murat C."/>
            <person name="Balestrini R."/>
            <person name="Coutinho P.M."/>
            <person name="Jaillon O."/>
            <person name="Montanini B."/>
            <person name="Morin E."/>
            <person name="Noel B."/>
            <person name="Percudani R."/>
            <person name="Porcel B."/>
            <person name="Rubini A."/>
            <person name="Amicucci A."/>
            <person name="Amselem J."/>
            <person name="Anthouard V."/>
            <person name="Arcioni S."/>
            <person name="Artiguenave F."/>
            <person name="Aury J.M."/>
            <person name="Ballario P."/>
            <person name="Bolchi A."/>
            <person name="Brenna A."/>
            <person name="Brun A."/>
            <person name="Buee M."/>
            <person name="Cantarel B."/>
            <person name="Chevalier G."/>
            <person name="Couloux A."/>
            <person name="Da Silva C."/>
            <person name="Denoeud F."/>
            <person name="Duplessis S."/>
            <person name="Ghignone S."/>
            <person name="Hilselberger B."/>
            <person name="Iotti M."/>
            <person name="Marcais B."/>
            <person name="Mello A."/>
            <person name="Miranda M."/>
            <person name="Pacioni G."/>
            <person name="Quesneville H."/>
            <person name="Riccioni C."/>
            <person name="Ruotolo R."/>
            <person name="Splivallo R."/>
            <person name="Stocchi V."/>
            <person name="Tisserant E."/>
            <person name="Viscomi A.R."/>
            <person name="Zambonelli A."/>
            <person name="Zampieri E."/>
            <person name="Henrissat B."/>
            <person name="Lebrun M.H."/>
            <person name="Paolocci F."/>
            <person name="Bonfante P."/>
            <person name="Ottonello S."/>
            <person name="Wincker P."/>
        </authorList>
    </citation>
    <scope>NUCLEOTIDE SEQUENCE [LARGE SCALE GENOMIC DNA]</scope>
    <source>
        <strain evidence="1 2">Mel28</strain>
    </source>
</reference>
<dbReference type="AlphaFoldDB" id="D5GIB3"/>
<organism evidence="1 2">
    <name type="scientific">Tuber melanosporum (strain Mel28)</name>
    <name type="common">Perigord black truffle</name>
    <dbReference type="NCBI Taxonomy" id="656061"/>
    <lineage>
        <taxon>Eukaryota</taxon>
        <taxon>Fungi</taxon>
        <taxon>Dikarya</taxon>
        <taxon>Ascomycota</taxon>
        <taxon>Pezizomycotina</taxon>
        <taxon>Pezizomycetes</taxon>
        <taxon>Pezizales</taxon>
        <taxon>Tuberaceae</taxon>
        <taxon>Tuber</taxon>
    </lineage>
</organism>
<gene>
    <name evidence="1" type="ORF">GSTUM_00008396001</name>
</gene>